<dbReference type="Proteomes" id="UP000623467">
    <property type="component" value="Unassembled WGS sequence"/>
</dbReference>
<keyword evidence="2" id="KW-1185">Reference proteome</keyword>
<dbReference type="InterPro" id="IPR012386">
    <property type="entry name" value="Cyclic-nucl_3Pdiesterase"/>
</dbReference>
<reference evidence="1" key="1">
    <citation type="submission" date="2020-05" db="EMBL/GenBank/DDBJ databases">
        <title>Mycena genomes resolve the evolution of fungal bioluminescence.</title>
        <authorList>
            <person name="Tsai I.J."/>
        </authorList>
    </citation>
    <scope>NUCLEOTIDE SEQUENCE</scope>
    <source>
        <strain evidence="1">160909Yilan</strain>
    </source>
</reference>
<name>A0A8H7D653_9AGAR</name>
<dbReference type="GO" id="GO:0009187">
    <property type="term" value="P:cyclic nucleotide metabolic process"/>
    <property type="evidence" value="ECO:0007669"/>
    <property type="project" value="TreeGrafter"/>
</dbReference>
<dbReference type="PANTHER" id="PTHR28141">
    <property type="entry name" value="2',3'-CYCLIC-NUCLEOTIDE 3'-PHOSPHODIESTERASE"/>
    <property type="match status" value="1"/>
</dbReference>
<evidence type="ECO:0000313" key="2">
    <source>
        <dbReference type="Proteomes" id="UP000623467"/>
    </source>
</evidence>
<proteinExistence type="predicted"/>
<gene>
    <name evidence="1" type="ORF">MSAN_01030700</name>
</gene>
<dbReference type="InterPro" id="IPR009097">
    <property type="entry name" value="Cyclic_Pdiesterase"/>
</dbReference>
<sequence>MTTPAEHRQLPAWWNYGIERATFKQPQKRRYPFSLSILLSLRRNNMAAENAAPQGLTLWLVPSPSDSERLKKIMTPRTKSDLISDASYPQFEPHITLASIPDSSLDAIVSSIPTTQPALPIAFDAIEVGDHYFRSVYIAVHLSEALVELHRHVHEKLGITSPRTPKFPHVSLCYIADEDATAGERDRYFQQLQGSIRRNGTTVSLNCGEPGEADWVSSFEAREIWVTRCKGPVETWIVVKKIPLH</sequence>
<dbReference type="AlphaFoldDB" id="A0A8H7D653"/>
<dbReference type="PANTHER" id="PTHR28141:SF1">
    <property type="entry name" value="2',3'-CYCLIC-NUCLEOTIDE 3'-PHOSPHODIESTERASE"/>
    <property type="match status" value="1"/>
</dbReference>
<evidence type="ECO:0000313" key="1">
    <source>
        <dbReference type="EMBL" id="KAF7363729.1"/>
    </source>
</evidence>
<dbReference type="GO" id="GO:0004113">
    <property type="term" value="F:2',3'-cyclic-nucleotide 3'-phosphodiesterase activity"/>
    <property type="evidence" value="ECO:0007669"/>
    <property type="project" value="TreeGrafter"/>
</dbReference>
<organism evidence="1 2">
    <name type="scientific">Mycena sanguinolenta</name>
    <dbReference type="NCBI Taxonomy" id="230812"/>
    <lineage>
        <taxon>Eukaryota</taxon>
        <taxon>Fungi</taxon>
        <taxon>Dikarya</taxon>
        <taxon>Basidiomycota</taxon>
        <taxon>Agaricomycotina</taxon>
        <taxon>Agaricomycetes</taxon>
        <taxon>Agaricomycetidae</taxon>
        <taxon>Agaricales</taxon>
        <taxon>Marasmiineae</taxon>
        <taxon>Mycenaceae</taxon>
        <taxon>Mycena</taxon>
    </lineage>
</organism>
<dbReference type="Pfam" id="PF07823">
    <property type="entry name" value="CPDase"/>
    <property type="match status" value="1"/>
</dbReference>
<dbReference type="EMBL" id="JACAZH010000007">
    <property type="protein sequence ID" value="KAF7363729.1"/>
    <property type="molecule type" value="Genomic_DNA"/>
</dbReference>
<dbReference type="Gene3D" id="3.90.1140.10">
    <property type="entry name" value="Cyclic phosphodiesterase"/>
    <property type="match status" value="1"/>
</dbReference>
<dbReference type="SUPFAM" id="SSF55144">
    <property type="entry name" value="LigT-like"/>
    <property type="match status" value="1"/>
</dbReference>
<dbReference type="OrthoDB" id="514292at2759"/>
<accession>A0A8H7D653</accession>
<comment type="caution">
    <text evidence="1">The sequence shown here is derived from an EMBL/GenBank/DDBJ whole genome shotgun (WGS) entry which is preliminary data.</text>
</comment>
<protein>
    <submittedName>
        <fullName evidence="1">Cyclic phosphodiesterase</fullName>
    </submittedName>
</protein>